<reference evidence="2 3" key="1">
    <citation type="submission" date="2021-06" db="EMBL/GenBank/DDBJ databases">
        <authorList>
            <person name="Sun Q."/>
            <person name="Li D."/>
        </authorList>
    </citation>
    <scope>NUCLEOTIDE SEQUENCE [LARGE SCALE GENOMIC DNA]</scope>
    <source>
        <strain evidence="2 3">MSJ-4</strain>
    </source>
</reference>
<dbReference type="RefSeq" id="WP_216457812.1">
    <property type="nucleotide sequence ID" value="NZ_JAHLQL010000007.1"/>
</dbReference>
<keyword evidence="2" id="KW-0808">Transferase</keyword>
<protein>
    <submittedName>
        <fullName evidence="2">Class I SAM-dependent methyltransferase</fullName>
    </submittedName>
</protein>
<keyword evidence="2" id="KW-0489">Methyltransferase</keyword>
<dbReference type="GO" id="GO:0008168">
    <property type="term" value="F:methyltransferase activity"/>
    <property type="evidence" value="ECO:0007669"/>
    <property type="project" value="UniProtKB-KW"/>
</dbReference>
<dbReference type="EMBL" id="JAHLQL010000007">
    <property type="protein sequence ID" value="MBU5593127.1"/>
    <property type="molecule type" value="Genomic_DNA"/>
</dbReference>
<feature type="domain" description="Methyltransferase" evidence="1">
    <location>
        <begin position="73"/>
        <end position="171"/>
    </location>
</feature>
<dbReference type="Proteomes" id="UP000736583">
    <property type="component" value="Unassembled WGS sequence"/>
</dbReference>
<name>A0ABS6F3N4_9CLOT</name>
<comment type="caution">
    <text evidence="2">The sequence shown here is derived from an EMBL/GenBank/DDBJ whole genome shotgun (WGS) entry which is preliminary data.</text>
</comment>
<evidence type="ECO:0000313" key="3">
    <source>
        <dbReference type="Proteomes" id="UP000736583"/>
    </source>
</evidence>
<dbReference type="Pfam" id="PF13847">
    <property type="entry name" value="Methyltransf_31"/>
    <property type="match status" value="1"/>
</dbReference>
<dbReference type="GO" id="GO:0032259">
    <property type="term" value="P:methylation"/>
    <property type="evidence" value="ECO:0007669"/>
    <property type="project" value="UniProtKB-KW"/>
</dbReference>
<sequence>MEINMYLGCKFNLDFNKLWLEGMKDGEGQLSERMKKDEEEEKFWQDFFNKNRKGALGDKEIAPLRERLVGLLNKDYNVLEIGPGWGNYSYAIAEKVKKLTCIDISKAVINFVGSEAEKRNIFNMEFIHSKFEDFHAKDSYDVVLGVNCFYRMKDMRNVIQKMTSCGKNLRIIGMTSGPDRPHYLELHEKVGYEIDSPRRDYIHIYNILYEMGLYPNVEVVDLKRDFVYESHEELIKDNVKKILGKYDLKEVEKSILKRVKINDGKYVYAHEFKGILIYW</sequence>
<accession>A0ABS6F3N4</accession>
<organism evidence="2 3">
    <name type="scientific">Clostridium simiarum</name>
    <dbReference type="NCBI Taxonomy" id="2841506"/>
    <lineage>
        <taxon>Bacteria</taxon>
        <taxon>Bacillati</taxon>
        <taxon>Bacillota</taxon>
        <taxon>Clostridia</taxon>
        <taxon>Eubacteriales</taxon>
        <taxon>Clostridiaceae</taxon>
        <taxon>Clostridium</taxon>
    </lineage>
</organism>
<evidence type="ECO:0000259" key="1">
    <source>
        <dbReference type="Pfam" id="PF13847"/>
    </source>
</evidence>
<dbReference type="CDD" id="cd02440">
    <property type="entry name" value="AdoMet_MTases"/>
    <property type="match status" value="1"/>
</dbReference>
<proteinExistence type="predicted"/>
<dbReference type="InterPro" id="IPR025714">
    <property type="entry name" value="Methyltranfer_dom"/>
</dbReference>
<evidence type="ECO:0000313" key="2">
    <source>
        <dbReference type="EMBL" id="MBU5593127.1"/>
    </source>
</evidence>
<keyword evidence="3" id="KW-1185">Reference proteome</keyword>
<gene>
    <name evidence="2" type="ORF">KQI89_15365</name>
</gene>